<gene>
    <name evidence="2" type="ORF">ACH5RR_014899</name>
</gene>
<sequence length="151" mass="16812">MAGEQKDGTVITRKESKEDNQIEGSKGREREIGPTLTGNKPVGDYRPGEMPTLMPELIPGNCDNNFTEDIMMLDERKEELTEVRKREGKKNEANNNGILQHCKGIRIGEGKKITGKSKAWKRLAGEGNQRNPPNQIQVTVIRGKLGEESPT</sequence>
<organism evidence="2 3">
    <name type="scientific">Cinchona calisaya</name>
    <dbReference type="NCBI Taxonomy" id="153742"/>
    <lineage>
        <taxon>Eukaryota</taxon>
        <taxon>Viridiplantae</taxon>
        <taxon>Streptophyta</taxon>
        <taxon>Embryophyta</taxon>
        <taxon>Tracheophyta</taxon>
        <taxon>Spermatophyta</taxon>
        <taxon>Magnoliopsida</taxon>
        <taxon>eudicotyledons</taxon>
        <taxon>Gunneridae</taxon>
        <taxon>Pentapetalae</taxon>
        <taxon>asterids</taxon>
        <taxon>lamiids</taxon>
        <taxon>Gentianales</taxon>
        <taxon>Rubiaceae</taxon>
        <taxon>Cinchonoideae</taxon>
        <taxon>Cinchoneae</taxon>
        <taxon>Cinchona</taxon>
    </lineage>
</organism>
<keyword evidence="3" id="KW-1185">Reference proteome</keyword>
<dbReference type="Proteomes" id="UP001630127">
    <property type="component" value="Unassembled WGS sequence"/>
</dbReference>
<accession>A0ABD2ZRL5</accession>
<evidence type="ECO:0000256" key="1">
    <source>
        <dbReference type="SAM" id="MobiDB-lite"/>
    </source>
</evidence>
<comment type="caution">
    <text evidence="2">The sequence shown here is derived from an EMBL/GenBank/DDBJ whole genome shotgun (WGS) entry which is preliminary data.</text>
</comment>
<name>A0ABD2ZRL5_9GENT</name>
<proteinExistence type="predicted"/>
<evidence type="ECO:0000313" key="2">
    <source>
        <dbReference type="EMBL" id="KAL3522065.1"/>
    </source>
</evidence>
<dbReference type="EMBL" id="JBJUIK010000007">
    <property type="protein sequence ID" value="KAL3522065.1"/>
    <property type="molecule type" value="Genomic_DNA"/>
</dbReference>
<protein>
    <submittedName>
        <fullName evidence="2">Uncharacterized protein</fullName>
    </submittedName>
</protein>
<feature type="region of interest" description="Disordered" evidence="1">
    <location>
        <begin position="1"/>
        <end position="60"/>
    </location>
</feature>
<reference evidence="2 3" key="1">
    <citation type="submission" date="2024-11" db="EMBL/GenBank/DDBJ databases">
        <title>A near-complete genome assembly of Cinchona calisaya.</title>
        <authorList>
            <person name="Lian D.C."/>
            <person name="Zhao X.W."/>
            <person name="Wei L."/>
        </authorList>
    </citation>
    <scope>NUCLEOTIDE SEQUENCE [LARGE SCALE GENOMIC DNA]</scope>
    <source>
        <tissue evidence="2">Nenye</tissue>
    </source>
</reference>
<evidence type="ECO:0000313" key="3">
    <source>
        <dbReference type="Proteomes" id="UP001630127"/>
    </source>
</evidence>
<dbReference type="AlphaFoldDB" id="A0ABD2ZRL5"/>
<feature type="compositionally biased region" description="Basic and acidic residues" evidence="1">
    <location>
        <begin position="1"/>
        <end position="32"/>
    </location>
</feature>